<gene>
    <name evidence="1" type="ORF">GCM10012284_27140</name>
</gene>
<dbReference type="RefSeq" id="WP_189079551.1">
    <property type="nucleotide sequence ID" value="NZ_BMMX01000010.1"/>
</dbReference>
<dbReference type="PANTHER" id="PTHR33361">
    <property type="entry name" value="GLR0591 PROTEIN"/>
    <property type="match status" value="1"/>
</dbReference>
<name>A0A8J3BY54_9ACTN</name>
<keyword evidence="2" id="KW-1185">Reference proteome</keyword>
<accession>A0A8J3BY54</accession>
<protein>
    <recommendedName>
        <fullName evidence="3">DUF885 domain-containing protein</fullName>
    </recommendedName>
</protein>
<proteinExistence type="predicted"/>
<sequence length="548" mass="60164">MPDFTPAEPETSDFPVIAERIVDALLESDPLIAATAGDHRFDDRLPDHSAGAVAARAAMVRDAADTLAGLNTDGLGPQDHVDHQMLSALVERELFELSDVREPEWNPLVHNPGPLLHSLLARPFAPVEERLVSLGGRLAAVPDALATARVVLHDMPRVHVETAVGQFAGVATLIRDQVPRLLDAAPELRSAVEPVSAAAQSALGDFCGWLRARLDTGDPGRDPRLGRPMWEARLWHTLDTELPAAEVLELAWREFDEAGARLRDCASELVGGPATDDTARAALDMLGREHPSDETIVDLARLSLRETTDFVRAHDLVSLIDDPCVIEEMPEFARGVAVAYCDPPGPLEKAEVPTFYCIAPTPDDWPAERAESFYREYNDHMVRNLTVHEAMPGHFLQLAHARRFRGGTRVRSLGWSGPFVEGWAVYAEDLMAEAGFGGLPIRLQQLKMRLRMSLNAIIDQLVHCEQMPEREAMALMTERGFQEAGEAAGKWRRALLTSTQLSTYFVGYTEVAAIAAARPFGATPRAWHDAMLSHGSPPPRHLRTLLGV</sequence>
<dbReference type="AlphaFoldDB" id="A0A8J3BY54"/>
<dbReference type="Proteomes" id="UP000656042">
    <property type="component" value="Unassembled WGS sequence"/>
</dbReference>
<evidence type="ECO:0000313" key="2">
    <source>
        <dbReference type="Proteomes" id="UP000656042"/>
    </source>
</evidence>
<dbReference type="EMBL" id="BMMX01000010">
    <property type="protein sequence ID" value="GGK91801.1"/>
    <property type="molecule type" value="Genomic_DNA"/>
</dbReference>
<comment type="caution">
    <text evidence="1">The sequence shown here is derived from an EMBL/GenBank/DDBJ whole genome shotgun (WGS) entry which is preliminary data.</text>
</comment>
<reference evidence="1" key="1">
    <citation type="journal article" date="2014" name="Int. J. Syst. Evol. Microbiol.">
        <title>Complete genome sequence of Corynebacterium casei LMG S-19264T (=DSM 44701T), isolated from a smear-ripened cheese.</title>
        <authorList>
            <consortium name="US DOE Joint Genome Institute (JGI-PGF)"/>
            <person name="Walter F."/>
            <person name="Albersmeier A."/>
            <person name="Kalinowski J."/>
            <person name="Ruckert C."/>
        </authorList>
    </citation>
    <scope>NUCLEOTIDE SEQUENCE</scope>
    <source>
        <strain evidence="1">CGMCC 4.7299</strain>
    </source>
</reference>
<dbReference type="PANTHER" id="PTHR33361:SF15">
    <property type="entry name" value="DUF885 FAMILY LIPOPROTEIN"/>
    <property type="match status" value="1"/>
</dbReference>
<dbReference type="InterPro" id="IPR010281">
    <property type="entry name" value="DUF885"/>
</dbReference>
<dbReference type="Pfam" id="PF05960">
    <property type="entry name" value="DUF885"/>
    <property type="match status" value="1"/>
</dbReference>
<organism evidence="1 2">
    <name type="scientific">Mangrovihabitans endophyticus</name>
    <dbReference type="NCBI Taxonomy" id="1751298"/>
    <lineage>
        <taxon>Bacteria</taxon>
        <taxon>Bacillati</taxon>
        <taxon>Actinomycetota</taxon>
        <taxon>Actinomycetes</taxon>
        <taxon>Micromonosporales</taxon>
        <taxon>Micromonosporaceae</taxon>
        <taxon>Mangrovihabitans</taxon>
    </lineage>
</organism>
<evidence type="ECO:0000313" key="1">
    <source>
        <dbReference type="EMBL" id="GGK91801.1"/>
    </source>
</evidence>
<reference evidence="1" key="2">
    <citation type="submission" date="2020-09" db="EMBL/GenBank/DDBJ databases">
        <authorList>
            <person name="Sun Q."/>
            <person name="Zhou Y."/>
        </authorList>
    </citation>
    <scope>NUCLEOTIDE SEQUENCE</scope>
    <source>
        <strain evidence="1">CGMCC 4.7299</strain>
    </source>
</reference>
<evidence type="ECO:0008006" key="3">
    <source>
        <dbReference type="Google" id="ProtNLM"/>
    </source>
</evidence>